<protein>
    <recommendedName>
        <fullName evidence="1">VapC45 PIN like domain-containing protein</fullName>
    </recommendedName>
</protein>
<dbReference type="Pfam" id="PF18478">
    <property type="entry name" value="PIN_10"/>
    <property type="match status" value="1"/>
</dbReference>
<organism evidence="2 3">
    <name type="scientific">Planosporangium thailandense</name>
    <dbReference type="NCBI Taxonomy" id="765197"/>
    <lineage>
        <taxon>Bacteria</taxon>
        <taxon>Bacillati</taxon>
        <taxon>Actinomycetota</taxon>
        <taxon>Actinomycetes</taxon>
        <taxon>Micromonosporales</taxon>
        <taxon>Micromonosporaceae</taxon>
        <taxon>Planosporangium</taxon>
    </lineage>
</organism>
<accession>A0ABX0XV90</accession>
<reference evidence="2 3" key="1">
    <citation type="submission" date="2020-03" db="EMBL/GenBank/DDBJ databases">
        <title>WGS of the type strain of Planosporangium spp.</title>
        <authorList>
            <person name="Thawai C."/>
        </authorList>
    </citation>
    <scope>NUCLEOTIDE SEQUENCE [LARGE SCALE GENOMIC DNA]</scope>
    <source>
        <strain evidence="2 3">TBRC 5610</strain>
    </source>
</reference>
<evidence type="ECO:0000259" key="1">
    <source>
        <dbReference type="Pfam" id="PF18478"/>
    </source>
</evidence>
<feature type="domain" description="VapC45 PIN like" evidence="1">
    <location>
        <begin position="7"/>
        <end position="36"/>
    </location>
</feature>
<keyword evidence="3" id="KW-1185">Reference proteome</keyword>
<evidence type="ECO:0000313" key="3">
    <source>
        <dbReference type="Proteomes" id="UP000722989"/>
    </source>
</evidence>
<dbReference type="InterPro" id="IPR041375">
    <property type="entry name" value="VapC45_PIN-like"/>
</dbReference>
<dbReference type="EMBL" id="JAATVY010000002">
    <property type="protein sequence ID" value="NJC69128.1"/>
    <property type="molecule type" value="Genomic_DNA"/>
</dbReference>
<sequence>MPLRPPWLMLTRDHHIQEHRLEIAAVRNHGARMVALVGEDARSVFAQLEVVIRG</sequence>
<gene>
    <name evidence="2" type="ORF">HC031_05260</name>
</gene>
<comment type="caution">
    <text evidence="2">The sequence shown here is derived from an EMBL/GenBank/DDBJ whole genome shotgun (WGS) entry which is preliminary data.</text>
</comment>
<evidence type="ECO:0000313" key="2">
    <source>
        <dbReference type="EMBL" id="NJC69128.1"/>
    </source>
</evidence>
<name>A0ABX0XV90_9ACTN</name>
<proteinExistence type="predicted"/>
<dbReference type="Proteomes" id="UP000722989">
    <property type="component" value="Unassembled WGS sequence"/>
</dbReference>